<gene>
    <name evidence="1" type="ORF">I6J41_33985</name>
</gene>
<keyword evidence="2" id="KW-1185">Reference proteome</keyword>
<name>A0ABX7JCB0_9ACTN</name>
<keyword evidence="1" id="KW-0614">Plasmid</keyword>
<dbReference type="EMBL" id="CP070250">
    <property type="protein sequence ID" value="QRV45817.1"/>
    <property type="molecule type" value="Genomic_DNA"/>
</dbReference>
<evidence type="ECO:0000313" key="1">
    <source>
        <dbReference type="EMBL" id="QRV45817.1"/>
    </source>
</evidence>
<evidence type="ECO:0000313" key="2">
    <source>
        <dbReference type="Proteomes" id="UP000598054"/>
    </source>
</evidence>
<geneLocation type="plasmid" evidence="1 2">
    <name>unnamed1</name>
</geneLocation>
<sequence length="78" mass="8961">MTELFVHYREAARPPLPRIEALTKTMPDSHPVSRETIRRLLTGTTTSQWAVVDAVLRALFHLQGRDPDGRRWAEADDH</sequence>
<protein>
    <submittedName>
        <fullName evidence="1">Uncharacterized protein</fullName>
    </submittedName>
</protein>
<dbReference type="Proteomes" id="UP000598054">
    <property type="component" value="Plasmid unnamed1"/>
</dbReference>
<proteinExistence type="predicted"/>
<dbReference type="RefSeq" id="WP_030119617.1">
    <property type="nucleotide sequence ID" value="NZ_CP070250.1"/>
</dbReference>
<organism evidence="1 2">
    <name type="scientific">Streptomyces californicus</name>
    <dbReference type="NCBI Taxonomy" id="67351"/>
    <lineage>
        <taxon>Bacteria</taxon>
        <taxon>Bacillati</taxon>
        <taxon>Actinomycetota</taxon>
        <taxon>Actinomycetes</taxon>
        <taxon>Kitasatosporales</taxon>
        <taxon>Streptomycetaceae</taxon>
        <taxon>Streptomyces</taxon>
    </lineage>
</organism>
<reference evidence="1 2" key="1">
    <citation type="submission" date="2021-02" db="EMBL/GenBank/DDBJ databases">
        <title>FDA dAtabase for Regulatory Grade micrObial Sequences (FDA-ARGOS): Supporting development and validation of Infectious Disease Dx tests.</title>
        <authorList>
            <person name="Sproer C."/>
            <person name="Gronow S."/>
            <person name="Severitt S."/>
            <person name="Schroder I."/>
            <person name="Tallon L."/>
            <person name="Sadzewicz L."/>
            <person name="Zhao X."/>
            <person name="Boylan J."/>
            <person name="Ott S."/>
            <person name="Bowen H."/>
            <person name="Vavikolanu K."/>
            <person name="Mehta A."/>
            <person name="Aluvathingal J."/>
            <person name="Nadendla S."/>
            <person name="Lowell S."/>
            <person name="Myers T."/>
            <person name="Yan Y."/>
            <person name="Sichtig H."/>
        </authorList>
    </citation>
    <scope>NUCLEOTIDE SEQUENCE [LARGE SCALE GENOMIC DNA]</scope>
    <source>
        <strain evidence="1 2">FDAARGOS_1211</strain>
        <plasmid evidence="1 2">unnamed1</plasmid>
    </source>
</reference>
<accession>A0ABX7JCB0</accession>